<feature type="compositionally biased region" description="Polar residues" evidence="1">
    <location>
        <begin position="46"/>
        <end position="73"/>
    </location>
</feature>
<dbReference type="InterPro" id="IPR008928">
    <property type="entry name" value="6-hairpin_glycosidase_sf"/>
</dbReference>
<dbReference type="PANTHER" id="PTHR10412">
    <property type="entry name" value="MANNOSYL-OLIGOSACCHARIDE GLUCOSIDASE"/>
    <property type="match status" value="1"/>
</dbReference>
<evidence type="ECO:0008006" key="6">
    <source>
        <dbReference type="Google" id="ProtNLM"/>
    </source>
</evidence>
<dbReference type="GO" id="GO:0009311">
    <property type="term" value="P:oligosaccharide metabolic process"/>
    <property type="evidence" value="ECO:0007669"/>
    <property type="project" value="InterPro"/>
</dbReference>
<dbReference type="InterPro" id="IPR012341">
    <property type="entry name" value="6hp_glycosidase-like_sf"/>
</dbReference>
<evidence type="ECO:0000259" key="3">
    <source>
        <dbReference type="Pfam" id="PF22422"/>
    </source>
</evidence>
<evidence type="ECO:0000313" key="4">
    <source>
        <dbReference type="EMBL" id="KAF9516632.1"/>
    </source>
</evidence>
<dbReference type="InterPro" id="IPR031335">
    <property type="entry name" value="Glyco_hydro_63_C"/>
</dbReference>
<organism evidence="4 5">
    <name type="scientific">Hydnum rufescens UP504</name>
    <dbReference type="NCBI Taxonomy" id="1448309"/>
    <lineage>
        <taxon>Eukaryota</taxon>
        <taxon>Fungi</taxon>
        <taxon>Dikarya</taxon>
        <taxon>Basidiomycota</taxon>
        <taxon>Agaricomycotina</taxon>
        <taxon>Agaricomycetes</taxon>
        <taxon>Cantharellales</taxon>
        <taxon>Hydnaceae</taxon>
        <taxon>Hydnum</taxon>
    </lineage>
</organism>
<proteinExistence type="predicted"/>
<dbReference type="SUPFAM" id="SSF48208">
    <property type="entry name" value="Six-hairpin glycosidases"/>
    <property type="match status" value="1"/>
</dbReference>
<evidence type="ECO:0000313" key="5">
    <source>
        <dbReference type="Proteomes" id="UP000886523"/>
    </source>
</evidence>
<dbReference type="AlphaFoldDB" id="A0A9P6B3D0"/>
<name>A0A9P6B3D0_9AGAM</name>
<dbReference type="GO" id="GO:0004573">
    <property type="term" value="F:Glc3Man9GlcNAc2 oligosaccharide glucosidase activity"/>
    <property type="evidence" value="ECO:0007669"/>
    <property type="project" value="InterPro"/>
</dbReference>
<evidence type="ECO:0000256" key="1">
    <source>
        <dbReference type="SAM" id="MobiDB-lite"/>
    </source>
</evidence>
<dbReference type="Proteomes" id="UP000886523">
    <property type="component" value="Unassembled WGS sequence"/>
</dbReference>
<dbReference type="Gene3D" id="1.50.10.10">
    <property type="match status" value="2"/>
</dbReference>
<keyword evidence="5" id="KW-1185">Reference proteome</keyword>
<feature type="domain" description="Glycosyl hydrolase family 63 C-terminal" evidence="2">
    <location>
        <begin position="818"/>
        <end position="906"/>
    </location>
</feature>
<reference evidence="4" key="1">
    <citation type="journal article" date="2020" name="Nat. Commun.">
        <title>Large-scale genome sequencing of mycorrhizal fungi provides insights into the early evolution of symbiotic traits.</title>
        <authorList>
            <person name="Miyauchi S."/>
            <person name="Kiss E."/>
            <person name="Kuo A."/>
            <person name="Drula E."/>
            <person name="Kohler A."/>
            <person name="Sanchez-Garcia M."/>
            <person name="Morin E."/>
            <person name="Andreopoulos B."/>
            <person name="Barry K.W."/>
            <person name="Bonito G."/>
            <person name="Buee M."/>
            <person name="Carver A."/>
            <person name="Chen C."/>
            <person name="Cichocki N."/>
            <person name="Clum A."/>
            <person name="Culley D."/>
            <person name="Crous P.W."/>
            <person name="Fauchery L."/>
            <person name="Girlanda M."/>
            <person name="Hayes R.D."/>
            <person name="Keri Z."/>
            <person name="LaButti K."/>
            <person name="Lipzen A."/>
            <person name="Lombard V."/>
            <person name="Magnuson J."/>
            <person name="Maillard F."/>
            <person name="Murat C."/>
            <person name="Nolan M."/>
            <person name="Ohm R.A."/>
            <person name="Pangilinan J."/>
            <person name="Pereira M.F."/>
            <person name="Perotto S."/>
            <person name="Peter M."/>
            <person name="Pfister S."/>
            <person name="Riley R."/>
            <person name="Sitrit Y."/>
            <person name="Stielow J.B."/>
            <person name="Szollosi G."/>
            <person name="Zifcakova L."/>
            <person name="Stursova M."/>
            <person name="Spatafora J.W."/>
            <person name="Tedersoo L."/>
            <person name="Vaario L.M."/>
            <person name="Yamada A."/>
            <person name="Yan M."/>
            <person name="Wang P."/>
            <person name="Xu J."/>
            <person name="Bruns T."/>
            <person name="Baldrian P."/>
            <person name="Vilgalys R."/>
            <person name="Dunand C."/>
            <person name="Henrissat B."/>
            <person name="Grigoriev I.V."/>
            <person name="Hibbett D."/>
            <person name="Nagy L.G."/>
            <person name="Martin F.M."/>
        </authorList>
    </citation>
    <scope>NUCLEOTIDE SEQUENCE</scope>
    <source>
        <strain evidence="4">UP504</strain>
    </source>
</reference>
<accession>A0A9P6B3D0</accession>
<feature type="domain" description="Mannosylglycerate hydrolase MGH1-like glycoside hydrolase" evidence="3">
    <location>
        <begin position="544"/>
        <end position="650"/>
    </location>
</feature>
<dbReference type="InterPro" id="IPR004888">
    <property type="entry name" value="Glycoside_hydrolase_63"/>
</dbReference>
<dbReference type="PANTHER" id="PTHR10412:SF10">
    <property type="entry name" value="GLYCOSYL HYDROLASE FAMILY 63 C-TERMINAL DOMAIN-CONTAINING PROTEIN"/>
    <property type="match status" value="1"/>
</dbReference>
<dbReference type="Pfam" id="PF22422">
    <property type="entry name" value="MGH1-like_GH"/>
    <property type="match status" value="1"/>
</dbReference>
<dbReference type="EMBL" id="MU128937">
    <property type="protein sequence ID" value="KAF9516632.1"/>
    <property type="molecule type" value="Genomic_DNA"/>
</dbReference>
<feature type="region of interest" description="Disordered" evidence="1">
    <location>
        <begin position="42"/>
        <end position="73"/>
    </location>
</feature>
<evidence type="ECO:0000259" key="2">
    <source>
        <dbReference type="Pfam" id="PF03200"/>
    </source>
</evidence>
<comment type="caution">
    <text evidence="4">The sequence shown here is derived from an EMBL/GenBank/DDBJ whole genome shotgun (WGS) entry which is preliminary data.</text>
</comment>
<dbReference type="Pfam" id="PF03200">
    <property type="entry name" value="Glyco_hydro_63"/>
    <property type="match status" value="1"/>
</dbReference>
<protein>
    <recommendedName>
        <fullName evidence="6">Glycosyl hydrolase family 63 C-terminal domain-containing protein</fullName>
    </recommendedName>
</protein>
<dbReference type="InterPro" id="IPR054491">
    <property type="entry name" value="MGH1-like_GH"/>
</dbReference>
<sequence>MVKISALTPEIFMESNPDHEPTHHLSPSLSIAMPPKRKALLYRLPSPNTSPRSHTSFGSSLSEEVDGTQSEDAGTLDLASSQLSAEHHRLEQDRQKIRPWKRWGPYLSERQWATVREDYSADGDAWTHFPHDHARSRAYRWGEDGIGGFSDDQGRLCWSLALWNEKDPILKERLFGVTGHEGNHGEDVKELYYYLDSTPTHSYMKFLYKYPQSRFPYESLVDESSARDRNVAEFELLDTGIFDEDRYWDVIIEYAKDADDPEDISIRITAFNRGPDPANLHLIPQLTFGNTWSWPLNPPKRPEVRESSPGVITAEHSTLGRMHIHCLSSPFPVDADKQTVCASDNDEIAPELLFTENDTNHGRLHDGQNQLPYVKDAFHDHIIPSHRLSLGTELLTSLQPPVSFVNPDKTGTKSAAHYTFKNIPGNGGCAVVRLKMTRKTLEEDPTINDEEVFDATVEARRNEADEFYETISHAVGTADLHNIGRQALGGMLWSKQFYQFIQEQWIKGDPAQPPPPEARKNIRNQGWRHLHIADVLSMPDKWEYPFFAAWDSAFHCIPLAMVDPEFAKNQLMLFTRDWYMKADGEIPAYEWNFSDVNPPVHAWATFRVYKIERQIRGVGDITFLKVMFLKLMINFTWWVNRKDRDGKNVFEGGFLGLDNIGAFNRSEPLPNGGVLRQADGTAWMAFYCLNMLNMALELAKFDPAYEDIASKFFEHFIAIADAMTYDGGNGESSLWNEKEGFYFDAIQWSTGHPQQIPVRSLVGLIPLYATLTLEPSVIDRLPDFKRRLERFLNTRPEVSQRNMTLDGHGDRILLALASKERLTRILEKMLDETEFLSDYGIRSLSKYHERNPFSMEVNGENFGVQYWPGDSRSGMFGGNSNWRGPIWLATNFLLIESLQRFHQYYGDGFMIECPTGSGDLMNLANVAKEIQHRIISIFIAANGGRPSNGGNAKMDRDPHFRDHILFHEFFHGDDGRGLGASHQTGWTGLVAYHIIQSADPRPTPRTPRSFASHYFHELIEDEHEPELDETRRLRPAYSALRDISPDAL</sequence>
<feature type="region of interest" description="Disordered" evidence="1">
    <location>
        <begin position="1"/>
        <end position="30"/>
    </location>
</feature>
<gene>
    <name evidence="4" type="ORF">BS47DRAFT_1340512</name>
</gene>
<dbReference type="OrthoDB" id="14419at2759"/>